<keyword evidence="6 7" id="KW-0472">Membrane</keyword>
<keyword evidence="9" id="KW-1185">Reference proteome</keyword>
<feature type="transmembrane region" description="Helical" evidence="7">
    <location>
        <begin position="80"/>
        <end position="97"/>
    </location>
</feature>
<keyword evidence="3" id="KW-1003">Cell membrane</keyword>
<feature type="transmembrane region" description="Helical" evidence="7">
    <location>
        <begin position="50"/>
        <end position="73"/>
    </location>
</feature>
<evidence type="ECO:0000256" key="6">
    <source>
        <dbReference type="ARBA" id="ARBA00023136"/>
    </source>
</evidence>
<dbReference type="PANTHER" id="PTHR33452">
    <property type="entry name" value="OXIDOREDUCTASE CATD-RELATED"/>
    <property type="match status" value="1"/>
</dbReference>
<evidence type="ECO:0000256" key="4">
    <source>
        <dbReference type="ARBA" id="ARBA00022692"/>
    </source>
</evidence>
<comment type="caution">
    <text evidence="8">The sequence shown here is derived from an EMBL/GenBank/DDBJ whole genome shotgun (WGS) entry which is preliminary data.</text>
</comment>
<evidence type="ECO:0000313" key="9">
    <source>
        <dbReference type="Proteomes" id="UP000027821"/>
    </source>
</evidence>
<evidence type="ECO:0000256" key="5">
    <source>
        <dbReference type="ARBA" id="ARBA00022989"/>
    </source>
</evidence>
<evidence type="ECO:0000256" key="1">
    <source>
        <dbReference type="ARBA" id="ARBA00004651"/>
    </source>
</evidence>
<comment type="subcellular location">
    <subcellularLocation>
        <location evidence="1">Cell membrane</location>
        <topology evidence="1">Multi-pass membrane protein</topology>
    </subcellularLocation>
</comment>
<keyword evidence="5 7" id="KW-1133">Transmembrane helix</keyword>
<accession>A0A074KZY0</accession>
<dbReference type="OrthoDB" id="9813193at2"/>
<dbReference type="InterPro" id="IPR051907">
    <property type="entry name" value="DoxX-like_oxidoreductase"/>
</dbReference>
<dbReference type="EMBL" id="JMIH01000022">
    <property type="protein sequence ID" value="KEO73148.1"/>
    <property type="molecule type" value="Genomic_DNA"/>
</dbReference>
<dbReference type="eggNOG" id="COG2259">
    <property type="taxonomic scope" value="Bacteria"/>
</dbReference>
<evidence type="ECO:0000313" key="8">
    <source>
        <dbReference type="EMBL" id="KEO73148.1"/>
    </source>
</evidence>
<feature type="transmembrane region" description="Helical" evidence="7">
    <location>
        <begin position="12"/>
        <end position="30"/>
    </location>
</feature>
<dbReference type="RefSeq" id="WP_035074770.1">
    <property type="nucleotide sequence ID" value="NZ_JMIH01000022.1"/>
</dbReference>
<reference evidence="8 9" key="1">
    <citation type="submission" date="2014-04" db="EMBL/GenBank/DDBJ databases">
        <title>Characterization and application of a salt tolerant electro-active bacterium.</title>
        <authorList>
            <person name="Yang L."/>
            <person name="Wei S."/>
            <person name="Tay Q.X.M."/>
        </authorList>
    </citation>
    <scope>NUCLEOTIDE SEQUENCE [LARGE SCALE GENOMIC DNA]</scope>
    <source>
        <strain evidence="8 9">LY1</strain>
    </source>
</reference>
<gene>
    <name evidence="8" type="ORF">EL17_12370</name>
</gene>
<dbReference type="Proteomes" id="UP000027821">
    <property type="component" value="Unassembled WGS sequence"/>
</dbReference>
<evidence type="ECO:0000256" key="7">
    <source>
        <dbReference type="SAM" id="Phobius"/>
    </source>
</evidence>
<evidence type="ECO:0000256" key="2">
    <source>
        <dbReference type="ARBA" id="ARBA00006679"/>
    </source>
</evidence>
<evidence type="ECO:0000256" key="3">
    <source>
        <dbReference type="ARBA" id="ARBA00022475"/>
    </source>
</evidence>
<dbReference type="PANTHER" id="PTHR33452:SF1">
    <property type="entry name" value="INNER MEMBRANE PROTEIN YPHA-RELATED"/>
    <property type="match status" value="1"/>
</dbReference>
<protein>
    <submittedName>
        <fullName evidence="8">DoxX family protein</fullName>
    </submittedName>
</protein>
<dbReference type="Pfam" id="PF07681">
    <property type="entry name" value="DoxX"/>
    <property type="match status" value="1"/>
</dbReference>
<sequence length="138" mass="15449">MKKMLFSTRPFFVDTALLVLRVGVAIMMITHGWSKIVNFSETMESFPDPLGIGVALSLQLTIFAEFFCAILLGLGFMTRLALVPLIIAMLTAAFMVHAGDPFSDKELSLLYLLSFIFLFLRGPGLYSMDGQILKKKRY</sequence>
<comment type="similarity">
    <text evidence="2">Belongs to the DoxX family.</text>
</comment>
<keyword evidence="4 7" id="KW-0812">Transmembrane</keyword>
<name>A0A074KZY0_9BACT</name>
<proteinExistence type="inferred from homology"/>
<dbReference type="GO" id="GO:0005886">
    <property type="term" value="C:plasma membrane"/>
    <property type="evidence" value="ECO:0007669"/>
    <property type="project" value="UniProtKB-SubCell"/>
</dbReference>
<dbReference type="InterPro" id="IPR032808">
    <property type="entry name" value="DoxX"/>
</dbReference>
<feature type="transmembrane region" description="Helical" evidence="7">
    <location>
        <begin position="109"/>
        <end position="128"/>
    </location>
</feature>
<dbReference type="AlphaFoldDB" id="A0A074KZY0"/>
<organism evidence="8 9">
    <name type="scientific">Anditalea andensis</name>
    <dbReference type="NCBI Taxonomy" id="1048983"/>
    <lineage>
        <taxon>Bacteria</taxon>
        <taxon>Pseudomonadati</taxon>
        <taxon>Bacteroidota</taxon>
        <taxon>Cytophagia</taxon>
        <taxon>Cytophagales</taxon>
        <taxon>Cytophagaceae</taxon>
        <taxon>Anditalea</taxon>
    </lineage>
</organism>